<dbReference type="InterPro" id="IPR037523">
    <property type="entry name" value="VOC_core"/>
</dbReference>
<dbReference type="InParanoid" id="A0A674DRF0"/>
<name>A0A674DRF0_SALTR</name>
<dbReference type="AlphaFoldDB" id="A0A674DRF0"/>
<keyword evidence="3" id="KW-1185">Reference proteome</keyword>
<organism evidence="2 3">
    <name type="scientific">Salmo trutta</name>
    <name type="common">Brown trout</name>
    <dbReference type="NCBI Taxonomy" id="8032"/>
    <lineage>
        <taxon>Eukaryota</taxon>
        <taxon>Metazoa</taxon>
        <taxon>Chordata</taxon>
        <taxon>Craniata</taxon>
        <taxon>Vertebrata</taxon>
        <taxon>Euteleostomi</taxon>
        <taxon>Actinopterygii</taxon>
        <taxon>Neopterygii</taxon>
        <taxon>Teleostei</taxon>
        <taxon>Protacanthopterygii</taxon>
        <taxon>Salmoniformes</taxon>
        <taxon>Salmonidae</taxon>
        <taxon>Salmoninae</taxon>
        <taxon>Salmo</taxon>
    </lineage>
</organism>
<dbReference type="Pfam" id="PF21207">
    <property type="entry name" value="GLOD4_N"/>
    <property type="match status" value="1"/>
</dbReference>
<dbReference type="PANTHER" id="PTHR46466">
    <property type="entry name" value="GLYOXALASE DOMAIN-CONTAINING PROTEIN 4"/>
    <property type="match status" value="1"/>
</dbReference>
<dbReference type="GeneTree" id="ENSGT00940000179359"/>
<proteinExistence type="predicted"/>
<dbReference type="InterPro" id="IPR059155">
    <property type="entry name" value="GLOD4_dom"/>
</dbReference>
<evidence type="ECO:0000259" key="1">
    <source>
        <dbReference type="PROSITE" id="PS51819"/>
    </source>
</evidence>
<dbReference type="SUPFAM" id="SSF54593">
    <property type="entry name" value="Glyoxalase/Bleomycin resistance protein/Dihydroxybiphenyl dioxygenase"/>
    <property type="match status" value="1"/>
</dbReference>
<sequence length="115" mass="12808">MGALEMTLRRALYFVFKVGDGSKTATFHRDVLDMKILLHTEFEEGCKATCKGPNDGKWSKTRVGLGPEDDDFVAELIYNYGVGEYRLGNDFLGLTLQSSQAVSNAKRLGWPLTEV</sequence>
<dbReference type="PANTHER" id="PTHR46466:SF1">
    <property type="entry name" value="GLYOXALASE DOMAIN-CONTAINING PROTEIN 4"/>
    <property type="match status" value="1"/>
</dbReference>
<accession>A0A674DRF0</accession>
<protein>
    <recommendedName>
        <fullName evidence="1">VOC domain-containing protein</fullName>
    </recommendedName>
</protein>
<reference evidence="2" key="2">
    <citation type="submission" date="2025-09" db="UniProtKB">
        <authorList>
            <consortium name="Ensembl"/>
        </authorList>
    </citation>
    <scope>IDENTIFICATION</scope>
</reference>
<dbReference type="Proteomes" id="UP000472277">
    <property type="component" value="Chromosome 25"/>
</dbReference>
<evidence type="ECO:0000313" key="3">
    <source>
        <dbReference type="Proteomes" id="UP000472277"/>
    </source>
</evidence>
<dbReference type="PROSITE" id="PS51819">
    <property type="entry name" value="VOC"/>
    <property type="match status" value="1"/>
</dbReference>
<dbReference type="Gene3D" id="3.10.180.10">
    <property type="entry name" value="2,3-Dihydroxybiphenyl 1,2-Dioxygenase, domain 1"/>
    <property type="match status" value="1"/>
</dbReference>
<dbReference type="Ensembl" id="ENSSTUT00000105355.1">
    <property type="protein sequence ID" value="ENSSTUP00000098124.1"/>
    <property type="gene ID" value="ENSSTUG00000044105.1"/>
</dbReference>
<dbReference type="InterPro" id="IPR043193">
    <property type="entry name" value="GLOD4"/>
</dbReference>
<reference evidence="2" key="1">
    <citation type="submission" date="2025-08" db="UniProtKB">
        <authorList>
            <consortium name="Ensembl"/>
        </authorList>
    </citation>
    <scope>IDENTIFICATION</scope>
</reference>
<evidence type="ECO:0000313" key="2">
    <source>
        <dbReference type="Ensembl" id="ENSSTUP00000098124.1"/>
    </source>
</evidence>
<feature type="domain" description="VOC" evidence="1">
    <location>
        <begin position="10"/>
        <end position="115"/>
    </location>
</feature>
<dbReference type="InterPro" id="IPR029068">
    <property type="entry name" value="Glyas_Bleomycin-R_OHBP_Dase"/>
</dbReference>